<organism evidence="2 3">
    <name type="scientific">Austropuccinia psidii MF-1</name>
    <dbReference type="NCBI Taxonomy" id="1389203"/>
    <lineage>
        <taxon>Eukaryota</taxon>
        <taxon>Fungi</taxon>
        <taxon>Dikarya</taxon>
        <taxon>Basidiomycota</taxon>
        <taxon>Pucciniomycotina</taxon>
        <taxon>Pucciniomycetes</taxon>
        <taxon>Pucciniales</taxon>
        <taxon>Sphaerophragmiaceae</taxon>
        <taxon>Austropuccinia</taxon>
    </lineage>
</organism>
<gene>
    <name evidence="2" type="ORF">O181_115777</name>
</gene>
<dbReference type="Gene3D" id="1.10.340.70">
    <property type="match status" value="1"/>
</dbReference>
<dbReference type="PANTHER" id="PTHR37984:SF5">
    <property type="entry name" value="PROTEIN NYNRIN-LIKE"/>
    <property type="match status" value="1"/>
</dbReference>
<evidence type="ECO:0000313" key="3">
    <source>
        <dbReference type="Proteomes" id="UP000765509"/>
    </source>
</evidence>
<evidence type="ECO:0000259" key="1">
    <source>
        <dbReference type="Pfam" id="PF17921"/>
    </source>
</evidence>
<dbReference type="FunFam" id="1.10.340.70:FF:000001">
    <property type="entry name" value="Retrovirus-related Pol polyprotein from transposon gypsy-like Protein"/>
    <property type="match status" value="1"/>
</dbReference>
<dbReference type="PANTHER" id="PTHR37984">
    <property type="entry name" value="PROTEIN CBG26694"/>
    <property type="match status" value="1"/>
</dbReference>
<comment type="caution">
    <text evidence="2">The sequence shown here is derived from an EMBL/GenBank/DDBJ whole genome shotgun (WGS) entry which is preliminary data.</text>
</comment>
<dbReference type="InterPro" id="IPR050951">
    <property type="entry name" value="Retrovirus_Pol_polyprotein"/>
</dbReference>
<sequence>MSSKVPTRFQAHWDEILSEFYFTINYLRGRLATLADSLSCWDDMYPERGVDFIKKNTEYFHQIIKQDGIKESRFFSIKVEIFSDLADQIQKEVRKEKDYKEILKKLARGESVSDYSLESQAKLLLLKDRVVVPNNEAIQLNILRKHHDSLLAGHPGKEKTLKLIKGYFNWAGMNKFIKDYVSSCQQCSRNKNFHHKKFGFVRCGYETLIKIK</sequence>
<proteinExistence type="predicted"/>
<accession>A0A9Q3KA58</accession>
<dbReference type="Proteomes" id="UP000765509">
    <property type="component" value="Unassembled WGS sequence"/>
</dbReference>
<keyword evidence="3" id="KW-1185">Reference proteome</keyword>
<dbReference type="EMBL" id="AVOT02097578">
    <property type="protein sequence ID" value="MBW0576062.1"/>
    <property type="molecule type" value="Genomic_DNA"/>
</dbReference>
<protein>
    <recommendedName>
        <fullName evidence="1">Integrase zinc-binding domain-containing protein</fullName>
    </recommendedName>
</protein>
<name>A0A9Q3KA58_9BASI</name>
<reference evidence="2" key="1">
    <citation type="submission" date="2021-03" db="EMBL/GenBank/DDBJ databases">
        <title>Draft genome sequence of rust myrtle Austropuccinia psidii MF-1, a brazilian biotype.</title>
        <authorList>
            <person name="Quecine M.C."/>
            <person name="Pachon D.M.R."/>
            <person name="Bonatelli M.L."/>
            <person name="Correr F.H."/>
            <person name="Franceschini L.M."/>
            <person name="Leite T.F."/>
            <person name="Margarido G.R.A."/>
            <person name="Almeida C.A."/>
            <person name="Ferrarezi J.A."/>
            <person name="Labate C.A."/>
        </authorList>
    </citation>
    <scope>NUCLEOTIDE SEQUENCE</scope>
    <source>
        <strain evidence="2">MF-1</strain>
    </source>
</reference>
<dbReference type="InterPro" id="IPR041588">
    <property type="entry name" value="Integrase_H2C2"/>
</dbReference>
<dbReference type="Pfam" id="PF17921">
    <property type="entry name" value="Integrase_H2C2"/>
    <property type="match status" value="1"/>
</dbReference>
<dbReference type="AlphaFoldDB" id="A0A9Q3KA58"/>
<evidence type="ECO:0000313" key="2">
    <source>
        <dbReference type="EMBL" id="MBW0576062.1"/>
    </source>
</evidence>
<feature type="domain" description="Integrase zinc-binding" evidence="1">
    <location>
        <begin position="136"/>
        <end position="192"/>
    </location>
</feature>
<dbReference type="OrthoDB" id="667970at2759"/>